<dbReference type="EMBL" id="LS483452">
    <property type="protein sequence ID" value="SQH74423.1"/>
    <property type="molecule type" value="Genomic_DNA"/>
</dbReference>
<proteinExistence type="inferred from homology"/>
<dbReference type="Proteomes" id="UP000250123">
    <property type="component" value="Chromosome SHEWBE"/>
</dbReference>
<evidence type="ECO:0000256" key="7">
    <source>
        <dbReference type="ARBA" id="ARBA00022692"/>
    </source>
</evidence>
<feature type="transmembrane region" description="Helical" evidence="13">
    <location>
        <begin position="108"/>
        <end position="130"/>
    </location>
</feature>
<dbReference type="InterPro" id="IPR011577">
    <property type="entry name" value="Cyt_b561_bac/Ni-Hgenase"/>
</dbReference>
<evidence type="ECO:0000256" key="5">
    <source>
        <dbReference type="ARBA" id="ARBA00022475"/>
    </source>
</evidence>
<organism evidence="15 16">
    <name type="scientific">Shewanella benthica</name>
    <dbReference type="NCBI Taxonomy" id="43661"/>
    <lineage>
        <taxon>Bacteria</taxon>
        <taxon>Pseudomonadati</taxon>
        <taxon>Pseudomonadota</taxon>
        <taxon>Gammaproteobacteria</taxon>
        <taxon>Alteromonadales</taxon>
        <taxon>Shewanellaceae</taxon>
        <taxon>Shewanella</taxon>
    </lineage>
</organism>
<evidence type="ECO:0000256" key="8">
    <source>
        <dbReference type="ARBA" id="ARBA00022723"/>
    </source>
</evidence>
<dbReference type="InterPro" id="IPR051817">
    <property type="entry name" value="FDH_cytochrome_b556_subunit"/>
</dbReference>
<protein>
    <submittedName>
        <fullName evidence="15">Putative Formate dehydrogenase, C subunit</fullName>
    </submittedName>
</protein>
<feature type="transmembrane region" description="Helical" evidence="13">
    <location>
        <begin position="260"/>
        <end position="281"/>
    </location>
</feature>
<reference evidence="16" key="1">
    <citation type="submission" date="2018-06" db="EMBL/GenBank/DDBJ databases">
        <authorList>
            <person name="Cea G.-C."/>
            <person name="William W."/>
        </authorList>
    </citation>
    <scope>NUCLEOTIDE SEQUENCE [LARGE SCALE GENOMIC DNA]</scope>
    <source>
        <strain evidence="16">DB21MT-2</strain>
    </source>
</reference>
<keyword evidence="7 13" id="KW-0812">Transmembrane</keyword>
<dbReference type="GO" id="GO:0009061">
    <property type="term" value="P:anaerobic respiration"/>
    <property type="evidence" value="ECO:0007669"/>
    <property type="project" value="TreeGrafter"/>
</dbReference>
<evidence type="ECO:0000256" key="6">
    <source>
        <dbReference type="ARBA" id="ARBA00022617"/>
    </source>
</evidence>
<feature type="transmembrane region" description="Helical" evidence="13">
    <location>
        <begin position="188"/>
        <end position="215"/>
    </location>
</feature>
<dbReference type="KEGG" id="sbk:SHEWBE_0434"/>
<evidence type="ECO:0000256" key="10">
    <source>
        <dbReference type="ARBA" id="ARBA00022989"/>
    </source>
</evidence>
<dbReference type="FunFam" id="1.20.950.20:FF:000002">
    <property type="entry name" value="Formate dehydrogenase cytochrome b556 subunit"/>
    <property type="match status" value="1"/>
</dbReference>
<gene>
    <name evidence="15" type="ORF">SHEWBE_0434</name>
</gene>
<evidence type="ECO:0000256" key="2">
    <source>
        <dbReference type="ARBA" id="ARBA00004651"/>
    </source>
</evidence>
<dbReference type="NCBIfam" id="TIGR01583">
    <property type="entry name" value="formate-DH-gamm"/>
    <property type="match status" value="1"/>
</dbReference>
<dbReference type="PANTHER" id="PTHR30074">
    <property type="entry name" value="FORMATE DEHYDROGENASE, NITRATE-INDUCIBLE, CYTOCHROME B556 FDN SUBUNIT"/>
    <property type="match status" value="1"/>
</dbReference>
<evidence type="ECO:0000256" key="3">
    <source>
        <dbReference type="ARBA" id="ARBA00010747"/>
    </source>
</evidence>
<evidence type="ECO:0000256" key="1">
    <source>
        <dbReference type="ARBA" id="ARBA00001971"/>
    </source>
</evidence>
<dbReference type="PANTHER" id="PTHR30074:SF6">
    <property type="entry name" value="FORMATE DEHYDROGENASE GAMMA SUBUNIT"/>
    <property type="match status" value="1"/>
</dbReference>
<dbReference type="GO" id="GO:0009055">
    <property type="term" value="F:electron transfer activity"/>
    <property type="evidence" value="ECO:0007669"/>
    <property type="project" value="InterPro"/>
</dbReference>
<keyword evidence="6" id="KW-0349">Heme</keyword>
<dbReference type="Pfam" id="PF01292">
    <property type="entry name" value="Ni_hydr_CYTB"/>
    <property type="match status" value="1"/>
</dbReference>
<name>A0A330LZ96_9GAMM</name>
<feature type="transmembrane region" description="Helical" evidence="13">
    <location>
        <begin position="293"/>
        <end position="315"/>
    </location>
</feature>
<evidence type="ECO:0000256" key="12">
    <source>
        <dbReference type="ARBA" id="ARBA00023136"/>
    </source>
</evidence>
<feature type="transmembrane region" description="Helical" evidence="13">
    <location>
        <begin position="227"/>
        <end position="244"/>
    </location>
</feature>
<dbReference type="GO" id="GO:0009326">
    <property type="term" value="C:formate dehydrogenase complex"/>
    <property type="evidence" value="ECO:0007669"/>
    <property type="project" value="InterPro"/>
</dbReference>
<dbReference type="GO" id="GO:0008863">
    <property type="term" value="F:formate dehydrogenase (NAD+) activity"/>
    <property type="evidence" value="ECO:0007669"/>
    <property type="project" value="InterPro"/>
</dbReference>
<dbReference type="GO" id="GO:0036397">
    <property type="term" value="F:formate dehydrogenase (quinone) activity"/>
    <property type="evidence" value="ECO:0007669"/>
    <property type="project" value="TreeGrafter"/>
</dbReference>
<evidence type="ECO:0000313" key="15">
    <source>
        <dbReference type="EMBL" id="SQH74423.1"/>
    </source>
</evidence>
<keyword evidence="4" id="KW-0813">Transport</keyword>
<evidence type="ECO:0000313" key="16">
    <source>
        <dbReference type="Proteomes" id="UP000250123"/>
    </source>
</evidence>
<keyword evidence="5" id="KW-1003">Cell membrane</keyword>
<dbReference type="AlphaFoldDB" id="A0A330LZ96"/>
<comment type="subcellular location">
    <subcellularLocation>
        <location evidence="2">Cell membrane</location>
        <topology evidence="2">Multi-pass membrane protein</topology>
    </subcellularLocation>
</comment>
<dbReference type="InterPro" id="IPR006471">
    <property type="entry name" value="Formate_DH_gsu"/>
</dbReference>
<evidence type="ECO:0000256" key="4">
    <source>
        <dbReference type="ARBA" id="ARBA00022448"/>
    </source>
</evidence>
<dbReference type="InterPro" id="IPR016174">
    <property type="entry name" value="Di-haem_cyt_TM"/>
</dbReference>
<keyword evidence="8" id="KW-0479">Metal-binding</keyword>
<dbReference type="GO" id="GO:0022904">
    <property type="term" value="P:respiratory electron transport chain"/>
    <property type="evidence" value="ECO:0007669"/>
    <property type="project" value="InterPro"/>
</dbReference>
<dbReference type="Gene3D" id="1.20.950.20">
    <property type="entry name" value="Transmembrane di-heme cytochromes, Chain C"/>
    <property type="match status" value="1"/>
</dbReference>
<evidence type="ECO:0000259" key="14">
    <source>
        <dbReference type="Pfam" id="PF01292"/>
    </source>
</evidence>
<keyword evidence="12 13" id="KW-0472">Membrane</keyword>
<dbReference type="GO" id="GO:0015944">
    <property type="term" value="P:formate oxidation"/>
    <property type="evidence" value="ECO:0007669"/>
    <property type="project" value="UniProtKB-ARBA"/>
</dbReference>
<evidence type="ECO:0000256" key="9">
    <source>
        <dbReference type="ARBA" id="ARBA00022982"/>
    </source>
</evidence>
<feature type="transmembrane region" description="Helical" evidence="13">
    <location>
        <begin position="151"/>
        <end position="176"/>
    </location>
</feature>
<evidence type="ECO:0000256" key="11">
    <source>
        <dbReference type="ARBA" id="ARBA00023004"/>
    </source>
</evidence>
<dbReference type="GO" id="GO:0005886">
    <property type="term" value="C:plasma membrane"/>
    <property type="evidence" value="ECO:0007669"/>
    <property type="project" value="UniProtKB-SubCell"/>
</dbReference>
<keyword evidence="11" id="KW-0408">Iron</keyword>
<evidence type="ECO:0000256" key="13">
    <source>
        <dbReference type="SAM" id="Phobius"/>
    </source>
</evidence>
<dbReference type="GO" id="GO:0046872">
    <property type="term" value="F:metal ion binding"/>
    <property type="evidence" value="ECO:0007669"/>
    <property type="project" value="UniProtKB-KW"/>
</dbReference>
<accession>A0A330LZ96</accession>
<feature type="domain" description="Cytochrome b561 bacterial/Ni-hydrogenase" evidence="14">
    <location>
        <begin position="148"/>
        <end position="321"/>
    </location>
</feature>
<keyword evidence="9" id="KW-0249">Electron transport</keyword>
<keyword evidence="10 13" id="KW-1133">Transmembrane helix</keyword>
<comment type="similarity">
    <text evidence="3">Belongs to the formate dehydrogenase gamma subunit family.</text>
</comment>
<comment type="cofactor">
    <cofactor evidence="1">
        <name>heme</name>
        <dbReference type="ChEBI" id="CHEBI:30413"/>
    </cofactor>
</comment>
<sequence length="358" mass="39074">MNLKSQPSLFALMLTADLVVKSLGRLFAVLVFPLVLTSVLATGLGMSATVSAADGQTSQQMANAKTSDADLWRAVKAGDSGFTTAQGVEANVLINVVGNQGTIIKNEYLTPAMAVAVLGVFAAFLVFYFVNGPSKLSNGFSGKMVLRWSKADLILHWTMAISCLGLILTGLIIMLGKHFLQPYVSDGIWAAVILAGKTIHDWVGPIFMAAWVLCVVKWMPMQTFKMYDLKWFLVVGGYINFGPFKGKHPDSGFANAGEKMWFWTLTIFGLFICVSGIMLVLPGLELPREASMAALLIHASSAIIIIAFTIVHIWMATVLSEGGIDCMKSGYCDENWAVQHHNLWYDEIKENGTLEYKD</sequence>
<dbReference type="SUPFAM" id="SSF81342">
    <property type="entry name" value="Transmembrane di-heme cytochromes"/>
    <property type="match status" value="1"/>
</dbReference>